<name>A0A4C1Z7Q1_EUMVA</name>
<dbReference type="EMBL" id="BGZK01001594">
    <property type="protein sequence ID" value="GBP82929.1"/>
    <property type="molecule type" value="Genomic_DNA"/>
</dbReference>
<reference evidence="1 2" key="1">
    <citation type="journal article" date="2019" name="Commun. Biol.">
        <title>The bagworm genome reveals a unique fibroin gene that provides high tensile strength.</title>
        <authorList>
            <person name="Kono N."/>
            <person name="Nakamura H."/>
            <person name="Ohtoshi R."/>
            <person name="Tomita M."/>
            <person name="Numata K."/>
            <person name="Arakawa K."/>
        </authorList>
    </citation>
    <scope>NUCLEOTIDE SEQUENCE [LARGE SCALE GENOMIC DNA]</scope>
</reference>
<keyword evidence="2" id="KW-1185">Reference proteome</keyword>
<dbReference type="AlphaFoldDB" id="A0A4C1Z7Q1"/>
<proteinExistence type="predicted"/>
<sequence>MPADEPEFFCTNLEQLVSQFSVAVQCLSWAPIYSENANSLRAVSSRCSISVNPSINIHHNRSGEADLRVSGGVCCMLMHVAGKRLIVSSCPSFVRPYVTEHSLLYFLSILEGQTNTLTTGEQVVTAAYGHPLPRRSHRCLVSRLLKSGIFDRGSSIVVKGTGSPELPLTRRIASGSCYFTCVSRERWCLTSLLCAAQQQPGLTTSTMKLYCSHFIYFSIY</sequence>
<comment type="caution">
    <text evidence="1">The sequence shown here is derived from an EMBL/GenBank/DDBJ whole genome shotgun (WGS) entry which is preliminary data.</text>
</comment>
<evidence type="ECO:0000313" key="2">
    <source>
        <dbReference type="Proteomes" id="UP000299102"/>
    </source>
</evidence>
<organism evidence="1 2">
    <name type="scientific">Eumeta variegata</name>
    <name type="common">Bagworm moth</name>
    <name type="synonym">Eumeta japonica</name>
    <dbReference type="NCBI Taxonomy" id="151549"/>
    <lineage>
        <taxon>Eukaryota</taxon>
        <taxon>Metazoa</taxon>
        <taxon>Ecdysozoa</taxon>
        <taxon>Arthropoda</taxon>
        <taxon>Hexapoda</taxon>
        <taxon>Insecta</taxon>
        <taxon>Pterygota</taxon>
        <taxon>Neoptera</taxon>
        <taxon>Endopterygota</taxon>
        <taxon>Lepidoptera</taxon>
        <taxon>Glossata</taxon>
        <taxon>Ditrysia</taxon>
        <taxon>Tineoidea</taxon>
        <taxon>Psychidae</taxon>
        <taxon>Oiketicinae</taxon>
        <taxon>Eumeta</taxon>
    </lineage>
</organism>
<dbReference type="Proteomes" id="UP000299102">
    <property type="component" value="Unassembled WGS sequence"/>
</dbReference>
<accession>A0A4C1Z7Q1</accession>
<protein>
    <submittedName>
        <fullName evidence="1">Uncharacterized protein</fullName>
    </submittedName>
</protein>
<evidence type="ECO:0000313" key="1">
    <source>
        <dbReference type="EMBL" id="GBP82929.1"/>
    </source>
</evidence>
<gene>
    <name evidence="1" type="ORF">EVAR_25562_1</name>
</gene>